<evidence type="ECO:0000256" key="6">
    <source>
        <dbReference type="SAM" id="Phobius"/>
    </source>
</evidence>
<dbReference type="PANTHER" id="PTHR12266:SF0">
    <property type="entry name" value="MITOCHONDRIAL SODIUM_CALCIUM EXCHANGER PROTEIN"/>
    <property type="match status" value="1"/>
</dbReference>
<keyword evidence="3 6" id="KW-0812">Transmembrane</keyword>
<gene>
    <name evidence="8" type="ORF">PAPYR_612</name>
</gene>
<feature type="transmembrane region" description="Helical" evidence="6">
    <location>
        <begin position="542"/>
        <end position="569"/>
    </location>
</feature>
<dbReference type="InterPro" id="IPR004837">
    <property type="entry name" value="NaCa_Exmemb"/>
</dbReference>
<evidence type="ECO:0000256" key="1">
    <source>
        <dbReference type="ARBA" id="ARBA00004141"/>
    </source>
</evidence>
<feature type="transmembrane region" description="Helical" evidence="6">
    <location>
        <begin position="589"/>
        <end position="611"/>
    </location>
</feature>
<dbReference type="PANTHER" id="PTHR12266">
    <property type="entry name" value="NA+/CA2+ K+ INDEPENDENT EXCHANGER"/>
    <property type="match status" value="1"/>
</dbReference>
<feature type="domain" description="Sodium/calcium exchanger membrane region" evidence="7">
    <location>
        <begin position="445"/>
        <end position="514"/>
    </location>
</feature>
<feature type="transmembrane region" description="Helical" evidence="6">
    <location>
        <begin position="113"/>
        <end position="136"/>
    </location>
</feature>
<evidence type="ECO:0000256" key="2">
    <source>
        <dbReference type="ARBA" id="ARBA00022448"/>
    </source>
</evidence>
<name>A0ABQ8UZ17_9EUKA</name>
<evidence type="ECO:0000313" key="9">
    <source>
        <dbReference type="Proteomes" id="UP001141327"/>
    </source>
</evidence>
<dbReference type="InterPro" id="IPR051359">
    <property type="entry name" value="CaCA_antiporter"/>
</dbReference>
<comment type="subcellular location">
    <subcellularLocation>
        <location evidence="1">Membrane</location>
        <topology evidence="1">Multi-pass membrane protein</topology>
    </subcellularLocation>
</comment>
<evidence type="ECO:0000259" key="7">
    <source>
        <dbReference type="Pfam" id="PF01699"/>
    </source>
</evidence>
<dbReference type="EMBL" id="JAPMOS010000002">
    <property type="protein sequence ID" value="KAJ4462619.1"/>
    <property type="molecule type" value="Genomic_DNA"/>
</dbReference>
<feature type="transmembrane region" description="Helical" evidence="6">
    <location>
        <begin position="21"/>
        <end position="39"/>
    </location>
</feature>
<feature type="transmembrane region" description="Helical" evidence="6">
    <location>
        <begin position="187"/>
        <end position="209"/>
    </location>
</feature>
<protein>
    <submittedName>
        <fullName evidence="8">Ca2+:Cation Antiporter</fullName>
    </submittedName>
</protein>
<keyword evidence="4 6" id="KW-1133">Transmembrane helix</keyword>
<keyword evidence="9" id="KW-1185">Reference proteome</keyword>
<dbReference type="Pfam" id="PF01699">
    <property type="entry name" value="Na_Ca_ex"/>
    <property type="match status" value="3"/>
</dbReference>
<evidence type="ECO:0000256" key="5">
    <source>
        <dbReference type="ARBA" id="ARBA00023136"/>
    </source>
</evidence>
<feature type="transmembrane region" description="Helical" evidence="6">
    <location>
        <begin position="411"/>
        <end position="429"/>
    </location>
</feature>
<dbReference type="Gene3D" id="1.20.1420.30">
    <property type="entry name" value="NCX, central ion-binding region"/>
    <property type="match status" value="3"/>
</dbReference>
<keyword evidence="2" id="KW-0813">Transport</keyword>
<evidence type="ECO:0000256" key="3">
    <source>
        <dbReference type="ARBA" id="ARBA00022692"/>
    </source>
</evidence>
<reference evidence="8" key="1">
    <citation type="journal article" date="2022" name="bioRxiv">
        <title>Genomics of Preaxostyla Flagellates Illuminates Evolutionary Transitions and the Path Towards Mitochondrial Loss.</title>
        <authorList>
            <person name="Novak L.V.F."/>
            <person name="Treitli S.C."/>
            <person name="Pyrih J."/>
            <person name="Halakuc P."/>
            <person name="Pipaliya S.V."/>
            <person name="Vacek V."/>
            <person name="Brzon O."/>
            <person name="Soukal P."/>
            <person name="Eme L."/>
            <person name="Dacks J.B."/>
            <person name="Karnkowska A."/>
            <person name="Elias M."/>
            <person name="Hampl V."/>
        </authorList>
    </citation>
    <scope>NUCLEOTIDE SEQUENCE</scope>
    <source>
        <strain evidence="8">RCP-MX</strain>
    </source>
</reference>
<proteinExistence type="predicted"/>
<sequence>MKSRRQSSLPGGRPFRPIVRAVLFFGLVALFCVVTISSHPKTQHHILNTASQRRSGPQNTVDINTMLSGAASLVGDDDDDSSCDDVLSDAYPDKCAFVTANCTDSGGIINYLSVHFCLLGSVPVLSYIFQVIWIVYMFSLLGTTASDYFVPALTSISELLHLSPNVAGGNGAPDVFSMIAGGSQDAFLLSLSEGMGSGLCIITVIFASVGLVSPFTIDKALFLDAAAYLVCVAFMFGVVMDSKITWVEALMLPILYIAYVSMVVIVDLIRRRRARYTAIPDHDPAAGVNNSDVGTSAAPSAILEVTPVMLPIGGTDKPLISDVDPSALPWGRKAWAGFVEWLQWAELGRVGKVRALVELPFSVARWLTIPALGLEASTWTRIILNAFCSSLFIYWAMGCATTLAFGVLPGWSLALILGGLLVAPLCMLNRPKARQHRLVQFFFTAWVFLVAVLWLNSLANELVAVLQALGVLMGLSDALIGATFLAWGNCVGDFVADIAVAREGQPMAAVAAVLPSIPVLPLAHARATCPHLAHHHPLLAPWCGMAVCAQCFASPLLNCLLGLGIASLITLINHKFEPISWEGASRLPVMLIFGFLFGSLLLSFVVLPLCKRKVSKPFSIAQLVLYVVFTVLMILAEVGVLGAVY</sequence>
<accession>A0ABQ8UZ17</accession>
<dbReference type="InterPro" id="IPR044880">
    <property type="entry name" value="NCX_ion-bd_dom_sf"/>
</dbReference>
<feature type="domain" description="Sodium/calcium exchanger membrane region" evidence="7">
    <location>
        <begin position="132"/>
        <end position="263"/>
    </location>
</feature>
<keyword evidence="5 6" id="KW-0472">Membrane</keyword>
<feature type="transmembrane region" description="Helical" evidence="6">
    <location>
        <begin position="465"/>
        <end position="487"/>
    </location>
</feature>
<feature type="transmembrane region" description="Helical" evidence="6">
    <location>
        <begin position="382"/>
        <end position="405"/>
    </location>
</feature>
<feature type="transmembrane region" description="Helical" evidence="6">
    <location>
        <begin position="246"/>
        <end position="269"/>
    </location>
</feature>
<evidence type="ECO:0000256" key="4">
    <source>
        <dbReference type="ARBA" id="ARBA00022989"/>
    </source>
</evidence>
<feature type="transmembrane region" description="Helical" evidence="6">
    <location>
        <begin position="441"/>
        <end position="459"/>
    </location>
</feature>
<dbReference type="Proteomes" id="UP001141327">
    <property type="component" value="Unassembled WGS sequence"/>
</dbReference>
<feature type="domain" description="Sodium/calcium exchanger membrane region" evidence="7">
    <location>
        <begin position="549"/>
        <end position="634"/>
    </location>
</feature>
<comment type="caution">
    <text evidence="8">The sequence shown here is derived from an EMBL/GenBank/DDBJ whole genome shotgun (WGS) entry which is preliminary data.</text>
</comment>
<organism evidence="8 9">
    <name type="scientific">Paratrimastix pyriformis</name>
    <dbReference type="NCBI Taxonomy" id="342808"/>
    <lineage>
        <taxon>Eukaryota</taxon>
        <taxon>Metamonada</taxon>
        <taxon>Preaxostyla</taxon>
        <taxon>Paratrimastigidae</taxon>
        <taxon>Paratrimastix</taxon>
    </lineage>
</organism>
<evidence type="ECO:0000313" key="8">
    <source>
        <dbReference type="EMBL" id="KAJ4462619.1"/>
    </source>
</evidence>
<feature type="transmembrane region" description="Helical" evidence="6">
    <location>
        <begin position="221"/>
        <end position="240"/>
    </location>
</feature>
<feature type="transmembrane region" description="Helical" evidence="6">
    <location>
        <begin position="623"/>
        <end position="644"/>
    </location>
</feature>